<proteinExistence type="predicted"/>
<evidence type="ECO:0000313" key="2">
    <source>
        <dbReference type="Proteomes" id="UP000006729"/>
    </source>
</evidence>
<dbReference type="EMBL" id="CM009298">
    <property type="protein sequence ID" value="KAI9388568.1"/>
    <property type="molecule type" value="Genomic_DNA"/>
</dbReference>
<gene>
    <name evidence="1" type="ORF">POPTR_009G081000v4</name>
</gene>
<protein>
    <submittedName>
        <fullName evidence="1">Uncharacterized protein</fullName>
    </submittedName>
</protein>
<evidence type="ECO:0000313" key="1">
    <source>
        <dbReference type="EMBL" id="KAI9388568.1"/>
    </source>
</evidence>
<accession>A0ACC0SH42</accession>
<name>A0ACC0SH42_POPTR</name>
<keyword evidence="2" id="KW-1185">Reference proteome</keyword>
<comment type="caution">
    <text evidence="1">The sequence shown here is derived from an EMBL/GenBank/DDBJ whole genome shotgun (WGS) entry which is preliminary data.</text>
</comment>
<dbReference type="Proteomes" id="UP000006729">
    <property type="component" value="Chromosome 9"/>
</dbReference>
<sequence>MEERKIVQQLLSCEATQEGYPTVIPKTSIGGIGKTSRARLAYNDERVTQHFDVKIWVFVSEIFYAKMITKTVTESATKKICKKEMDALQSKLWGLLHRKRYLIVLDDAWSKDHIEWGKLRPLLRGGLAGSTLIITSRSKKVAMMMDSPIFPYHLKGLDEDDCCALFRQRAFRRGEEEQDPNLLPIGKQIARKFGGLPLAAKTLGSLTRFEREDREWLLVENSELWSLNVNHGGILPSLMLSYYHLPIHLKHCFAFCSIFPKAYEIKEKGVKPPEDIGNEYFKDLLWMVFFQDAEKYDDGNMNCYKMHDIIHDLARYVSGEEFMIVEHDLLPFGLVQTCHSCSVGEVGSFTVPEALYEAEQLRTLLLVGVEGLKDIPFKLFSSFKYLRVLDLNSCGLAIFPPSVERLRHLQTLNLYGCTGLAQLPDLTTMADLRHLILTGRDCLPLIPFSIRKLHLLQALPKYFVHRDYNCTRHLAHLDLCALTSIPFNIEELPQLQTLPTFIVDGYYNGIQHLEHVNLHGELKIKHLQNVWNAHLLGLHWEERDNREECNDNLMSILEALQPHQNVKQLVIEVISLTNCRKCERLPALGNLTLLKTLSLCGMDGLKPFPSLEELSLRGFPNLKEWSTANDGDAFSKLRKLIVDNCPILINMPRFPSLQHLELRNCNQAMLSIANFTSLLTLAIERIPEIHSISGSFLAGNTFLTSLEIISCPKLILIPSELGSLTALKSLTIRWCEELMSLPQSLQNPNALESLEISLSSLRTLSIENCNSLTSHLTIMYCPSLGSLPDGLLHLFALRSLTILSCPQLLSLPEELK</sequence>
<reference evidence="1 2" key="1">
    <citation type="journal article" date="2006" name="Science">
        <title>The genome of black cottonwood, Populus trichocarpa (Torr. &amp; Gray).</title>
        <authorList>
            <person name="Tuskan G.A."/>
            <person name="Difazio S."/>
            <person name="Jansson S."/>
            <person name="Bohlmann J."/>
            <person name="Grigoriev I."/>
            <person name="Hellsten U."/>
            <person name="Putnam N."/>
            <person name="Ralph S."/>
            <person name="Rombauts S."/>
            <person name="Salamov A."/>
            <person name="Schein J."/>
            <person name="Sterck L."/>
            <person name="Aerts A."/>
            <person name="Bhalerao R.R."/>
            <person name="Bhalerao R.P."/>
            <person name="Blaudez D."/>
            <person name="Boerjan W."/>
            <person name="Brun A."/>
            <person name="Brunner A."/>
            <person name="Busov V."/>
            <person name="Campbell M."/>
            <person name="Carlson J."/>
            <person name="Chalot M."/>
            <person name="Chapman J."/>
            <person name="Chen G.L."/>
            <person name="Cooper D."/>
            <person name="Coutinho P.M."/>
            <person name="Couturier J."/>
            <person name="Covert S."/>
            <person name="Cronk Q."/>
            <person name="Cunningham R."/>
            <person name="Davis J."/>
            <person name="Degroeve S."/>
            <person name="Dejardin A."/>
            <person name="Depamphilis C."/>
            <person name="Detter J."/>
            <person name="Dirks B."/>
            <person name="Dubchak I."/>
            <person name="Duplessis S."/>
            <person name="Ehlting J."/>
            <person name="Ellis B."/>
            <person name="Gendler K."/>
            <person name="Goodstein D."/>
            <person name="Gribskov M."/>
            <person name="Grimwood J."/>
            <person name="Groover A."/>
            <person name="Gunter L."/>
            <person name="Hamberger B."/>
            <person name="Heinze B."/>
            <person name="Helariutta Y."/>
            <person name="Henrissat B."/>
            <person name="Holligan D."/>
            <person name="Holt R."/>
            <person name="Huang W."/>
            <person name="Islam-Faridi N."/>
            <person name="Jones S."/>
            <person name="Jones-Rhoades M."/>
            <person name="Jorgensen R."/>
            <person name="Joshi C."/>
            <person name="Kangasjarvi J."/>
            <person name="Karlsson J."/>
            <person name="Kelleher C."/>
            <person name="Kirkpatrick R."/>
            <person name="Kirst M."/>
            <person name="Kohler A."/>
            <person name="Kalluri U."/>
            <person name="Larimer F."/>
            <person name="Leebens-Mack J."/>
            <person name="Leple J.C."/>
            <person name="Locascio P."/>
            <person name="Lou Y."/>
            <person name="Lucas S."/>
            <person name="Martin F."/>
            <person name="Montanini B."/>
            <person name="Napoli C."/>
            <person name="Nelson D.R."/>
            <person name="Nelson C."/>
            <person name="Nieminen K."/>
            <person name="Nilsson O."/>
            <person name="Pereda V."/>
            <person name="Peter G."/>
            <person name="Philippe R."/>
            <person name="Pilate G."/>
            <person name="Poliakov A."/>
            <person name="Razumovskaya J."/>
            <person name="Richardson P."/>
            <person name="Rinaldi C."/>
            <person name="Ritland K."/>
            <person name="Rouze P."/>
            <person name="Ryaboy D."/>
            <person name="Schmutz J."/>
            <person name="Schrader J."/>
            <person name="Segerman B."/>
            <person name="Shin H."/>
            <person name="Siddiqui A."/>
            <person name="Sterky F."/>
            <person name="Terry A."/>
            <person name="Tsai C.J."/>
            <person name="Uberbacher E."/>
            <person name="Unneberg P."/>
            <person name="Vahala J."/>
            <person name="Wall K."/>
            <person name="Wessler S."/>
            <person name="Yang G."/>
            <person name="Yin T."/>
            <person name="Douglas C."/>
            <person name="Marra M."/>
            <person name="Sandberg G."/>
            <person name="Van de Peer Y."/>
            <person name="Rokhsar D."/>
        </authorList>
    </citation>
    <scope>NUCLEOTIDE SEQUENCE [LARGE SCALE GENOMIC DNA]</scope>
    <source>
        <strain evidence="2">cv. Nisqually</strain>
    </source>
</reference>
<organism evidence="1 2">
    <name type="scientific">Populus trichocarpa</name>
    <name type="common">Western balsam poplar</name>
    <name type="synonym">Populus balsamifera subsp. trichocarpa</name>
    <dbReference type="NCBI Taxonomy" id="3694"/>
    <lineage>
        <taxon>Eukaryota</taxon>
        <taxon>Viridiplantae</taxon>
        <taxon>Streptophyta</taxon>
        <taxon>Embryophyta</taxon>
        <taxon>Tracheophyta</taxon>
        <taxon>Spermatophyta</taxon>
        <taxon>Magnoliopsida</taxon>
        <taxon>eudicotyledons</taxon>
        <taxon>Gunneridae</taxon>
        <taxon>Pentapetalae</taxon>
        <taxon>rosids</taxon>
        <taxon>fabids</taxon>
        <taxon>Malpighiales</taxon>
        <taxon>Salicaceae</taxon>
        <taxon>Saliceae</taxon>
        <taxon>Populus</taxon>
    </lineage>
</organism>